<comment type="similarity">
    <text evidence="8">Belongs to the insect chemoreceptor superfamily. Gustatory receptor (GR) family.</text>
</comment>
<dbReference type="GO" id="GO:0043025">
    <property type="term" value="C:neuronal cell body"/>
    <property type="evidence" value="ECO:0007669"/>
    <property type="project" value="TreeGrafter"/>
</dbReference>
<dbReference type="EMBL" id="MK249048">
    <property type="protein sequence ID" value="QGW45462.1"/>
    <property type="molecule type" value="mRNA"/>
</dbReference>
<dbReference type="GO" id="GO:0007165">
    <property type="term" value="P:signal transduction"/>
    <property type="evidence" value="ECO:0007669"/>
    <property type="project" value="UniProtKB-KW"/>
</dbReference>
<dbReference type="GO" id="GO:0030425">
    <property type="term" value="C:dendrite"/>
    <property type="evidence" value="ECO:0007669"/>
    <property type="project" value="TreeGrafter"/>
</dbReference>
<dbReference type="InterPro" id="IPR013604">
    <property type="entry name" value="7TM_chemorcpt"/>
</dbReference>
<dbReference type="Pfam" id="PF08395">
    <property type="entry name" value="7tm_7"/>
    <property type="match status" value="1"/>
</dbReference>
<keyword evidence="4 8" id="KW-1133">Transmembrane helix</keyword>
<dbReference type="GO" id="GO:0030424">
    <property type="term" value="C:axon"/>
    <property type="evidence" value="ECO:0007669"/>
    <property type="project" value="TreeGrafter"/>
</dbReference>
<proteinExistence type="evidence at transcript level"/>
<evidence type="ECO:0000256" key="4">
    <source>
        <dbReference type="ARBA" id="ARBA00022989"/>
    </source>
</evidence>
<feature type="transmembrane region" description="Helical" evidence="8">
    <location>
        <begin position="303"/>
        <end position="322"/>
    </location>
</feature>
<keyword evidence="6 8" id="KW-0675">Receptor</keyword>
<comment type="caution">
    <text evidence="8">Lacks conserved residue(s) required for the propagation of feature annotation.</text>
</comment>
<reference evidence="9" key="1">
    <citation type="submission" date="2018-11" db="EMBL/GenBank/DDBJ databases">
        <authorList>
            <person name="Zhao Y."/>
            <person name="Mu W."/>
            <person name="Zhou C."/>
        </authorList>
    </citation>
    <scope>NUCLEOTIDE SEQUENCE</scope>
</reference>
<evidence type="ECO:0000256" key="6">
    <source>
        <dbReference type="ARBA" id="ARBA00023170"/>
    </source>
</evidence>
<dbReference type="PANTHER" id="PTHR21143:SF104">
    <property type="entry name" value="GUSTATORY RECEPTOR 8A-RELATED"/>
    <property type="match status" value="1"/>
</dbReference>
<comment type="subcellular location">
    <subcellularLocation>
        <location evidence="1 8">Cell membrane</location>
        <topology evidence="1 8">Multi-pass membrane protein</topology>
    </subcellularLocation>
</comment>
<feature type="transmembrane region" description="Helical" evidence="8">
    <location>
        <begin position="263"/>
        <end position="283"/>
    </location>
</feature>
<feature type="transmembrane region" description="Helical" evidence="8">
    <location>
        <begin position="145"/>
        <end position="166"/>
    </location>
</feature>
<feature type="transmembrane region" description="Helical" evidence="8">
    <location>
        <begin position="178"/>
        <end position="200"/>
    </location>
</feature>
<dbReference type="GO" id="GO:0005886">
    <property type="term" value="C:plasma membrane"/>
    <property type="evidence" value="ECO:0007669"/>
    <property type="project" value="UniProtKB-SubCell"/>
</dbReference>
<sequence>MFSLNIPAKYSDSVYDTFRPLYISSRFFGLLPFSTTISKRSSNGIYFTKVDLFLFIIHELTYITCTVFNFNVDIHNIIFSSKLLENSVKYQMILGCILCCILVVVELVFRSATWDIIESINDFDVKFLTLNKTINHFNHKQRLKCYIVVWLLMFLIFLALSILWFLEHADLTALIPFLTAYSLVNITYGLAATLYTFLLFSLKVRYKGLNNCFTNSFLDEVKLIQPIKMFKHINKETACDKIMKMARLHDQLTDIIGLVNRRFSFQVLILIASAFVFSVFSIFSFYRVAFAEPFDFNQFQTSIVYNLWGFYYESFILMIIWMGSSVQREGAYTGVLIHKTINNYAEKNIVEKLILFSQQLKHQAPIATCKLFPIDWTLFFTMVGATTTYLTILIQFDSSFHGNILANATIVNDTKP</sequence>
<feature type="transmembrane region" description="Helical" evidence="8">
    <location>
        <begin position="90"/>
        <end position="109"/>
    </location>
</feature>
<evidence type="ECO:0000256" key="2">
    <source>
        <dbReference type="ARBA" id="ARBA00022475"/>
    </source>
</evidence>
<dbReference type="GO" id="GO:0050909">
    <property type="term" value="P:sensory perception of taste"/>
    <property type="evidence" value="ECO:0007669"/>
    <property type="project" value="InterPro"/>
</dbReference>
<evidence type="ECO:0000256" key="8">
    <source>
        <dbReference type="RuleBase" id="RU363108"/>
    </source>
</evidence>
<dbReference type="AlphaFoldDB" id="A0A6B9CES6"/>
<evidence type="ECO:0000256" key="7">
    <source>
        <dbReference type="ARBA" id="ARBA00023224"/>
    </source>
</evidence>
<protein>
    <recommendedName>
        <fullName evidence="8">Gustatory receptor</fullName>
    </recommendedName>
</protein>
<organism evidence="9">
    <name type="scientific">Bradysia odoriphaga</name>
    <dbReference type="NCBI Taxonomy" id="1564500"/>
    <lineage>
        <taxon>Eukaryota</taxon>
        <taxon>Metazoa</taxon>
        <taxon>Ecdysozoa</taxon>
        <taxon>Arthropoda</taxon>
        <taxon>Hexapoda</taxon>
        <taxon>Insecta</taxon>
        <taxon>Pterygota</taxon>
        <taxon>Neoptera</taxon>
        <taxon>Endopterygota</taxon>
        <taxon>Diptera</taxon>
        <taxon>Nematocera</taxon>
        <taxon>Sciaroidea</taxon>
        <taxon>Sciaridae</taxon>
        <taxon>Bradysia</taxon>
    </lineage>
</organism>
<dbReference type="GO" id="GO:0008049">
    <property type="term" value="P:male courtship behavior"/>
    <property type="evidence" value="ECO:0007669"/>
    <property type="project" value="TreeGrafter"/>
</dbReference>
<evidence type="ECO:0000313" key="9">
    <source>
        <dbReference type="EMBL" id="QGW45462.1"/>
    </source>
</evidence>
<name>A0A6B9CES6_9DIPT</name>
<keyword evidence="3 8" id="KW-0812">Transmembrane</keyword>
<feature type="transmembrane region" description="Helical" evidence="8">
    <location>
        <begin position="50"/>
        <end position="70"/>
    </location>
</feature>
<keyword evidence="7 8" id="KW-0807">Transducer</keyword>
<evidence type="ECO:0000256" key="3">
    <source>
        <dbReference type="ARBA" id="ARBA00022692"/>
    </source>
</evidence>
<keyword evidence="2 8" id="KW-1003">Cell membrane</keyword>
<accession>A0A6B9CES6</accession>
<comment type="function">
    <text evidence="8">Gustatory receptor which mediates acceptance or avoidance behavior, depending on its substrates.</text>
</comment>
<dbReference type="GO" id="GO:0007635">
    <property type="term" value="P:chemosensory behavior"/>
    <property type="evidence" value="ECO:0007669"/>
    <property type="project" value="TreeGrafter"/>
</dbReference>
<keyword evidence="5 8" id="KW-0472">Membrane</keyword>
<dbReference type="PANTHER" id="PTHR21143">
    <property type="entry name" value="INVERTEBRATE GUSTATORY RECEPTOR"/>
    <property type="match status" value="1"/>
</dbReference>
<evidence type="ECO:0000256" key="1">
    <source>
        <dbReference type="ARBA" id="ARBA00004651"/>
    </source>
</evidence>
<evidence type="ECO:0000256" key="5">
    <source>
        <dbReference type="ARBA" id="ARBA00023136"/>
    </source>
</evidence>